<keyword evidence="3" id="KW-0045">Antibiotic biosynthesis</keyword>
<keyword evidence="2" id="KW-0677">Repeat</keyword>
<dbReference type="Gene3D" id="2.30.38.10">
    <property type="entry name" value="Luciferase, Domain 3"/>
    <property type="match status" value="1"/>
</dbReference>
<protein>
    <submittedName>
        <fullName evidence="6">Amino acid adenylation domain-containing protein</fullName>
    </submittedName>
</protein>
<proteinExistence type="inferred from homology"/>
<evidence type="ECO:0000256" key="3">
    <source>
        <dbReference type="ARBA" id="ARBA00023194"/>
    </source>
</evidence>
<dbReference type="SUPFAM" id="SSF52777">
    <property type="entry name" value="CoA-dependent acyltransferases"/>
    <property type="match status" value="1"/>
</dbReference>
<keyword evidence="7" id="KW-1185">Reference proteome</keyword>
<gene>
    <name evidence="6" type="ORF">K0T92_03515</name>
</gene>
<dbReference type="InterPro" id="IPR010071">
    <property type="entry name" value="AA_adenyl_dom"/>
</dbReference>
<reference evidence="6 7" key="1">
    <citation type="submission" date="2021-07" db="EMBL/GenBank/DDBJ databases">
        <title>Paenibacillus radiodurans sp. nov., isolated from the southeastern edge of Tengger Desert.</title>
        <authorList>
            <person name="Zhang G."/>
        </authorList>
    </citation>
    <scope>NUCLEOTIDE SEQUENCE [LARGE SCALE GENOMIC DNA]</scope>
    <source>
        <strain evidence="6 7">DT7-4</strain>
    </source>
</reference>
<dbReference type="Gene3D" id="3.30.559.30">
    <property type="entry name" value="Nonribosomal peptide synthetase, condensation domain"/>
    <property type="match status" value="1"/>
</dbReference>
<dbReference type="Gene3D" id="3.30.300.30">
    <property type="match status" value="1"/>
</dbReference>
<organism evidence="6 7">
    <name type="scientific">Paenibacillus oenotherae</name>
    <dbReference type="NCBI Taxonomy" id="1435645"/>
    <lineage>
        <taxon>Bacteria</taxon>
        <taxon>Bacillati</taxon>
        <taxon>Bacillota</taxon>
        <taxon>Bacilli</taxon>
        <taxon>Bacillales</taxon>
        <taxon>Paenibacillaceae</taxon>
        <taxon>Paenibacillus</taxon>
    </lineage>
</organism>
<dbReference type="Proteomes" id="UP000812277">
    <property type="component" value="Unassembled WGS sequence"/>
</dbReference>
<evidence type="ECO:0000256" key="1">
    <source>
        <dbReference type="ARBA" id="ARBA00006432"/>
    </source>
</evidence>
<dbReference type="InterPro" id="IPR045851">
    <property type="entry name" value="AMP-bd_C_sf"/>
</dbReference>
<dbReference type="InterPro" id="IPR000873">
    <property type="entry name" value="AMP-dep_synth/lig_dom"/>
</dbReference>
<dbReference type="CDD" id="cd05930">
    <property type="entry name" value="A_NRPS"/>
    <property type="match status" value="1"/>
</dbReference>
<dbReference type="NCBIfam" id="TIGR01733">
    <property type="entry name" value="AA-adenyl-dom"/>
    <property type="match status" value="1"/>
</dbReference>
<dbReference type="RefSeq" id="WP_219871006.1">
    <property type="nucleotide sequence ID" value="NZ_JAHZIJ010000001.1"/>
</dbReference>
<dbReference type="Pfam" id="PF00501">
    <property type="entry name" value="AMP-binding"/>
    <property type="match status" value="1"/>
</dbReference>
<evidence type="ECO:0000256" key="2">
    <source>
        <dbReference type="ARBA" id="ARBA00022737"/>
    </source>
</evidence>
<feature type="domain" description="AMP-binding enzyme C-terminal" evidence="5">
    <location>
        <begin position="636"/>
        <end position="709"/>
    </location>
</feature>
<dbReference type="SUPFAM" id="SSF56801">
    <property type="entry name" value="Acetyl-CoA synthetase-like"/>
    <property type="match status" value="1"/>
</dbReference>
<sequence>MIIQNPMLHAAFLNKETAPEQLELYLKRLLAEQSFKQYELELGEAASRMMNELAGRWQLTLDSLVLGIWGVLLSRYTDEYELALNFAVMKDGLPSLFSIETVLDEQAGFGEWVRGLQQATVEAAGGSAVSPGNEVAKADFHVYAAAAGEQCVVTFIYNEAVYDRQLAVQAAQHFQCIVQAVAGNPDIALKDIDILTNEERDLLLTAFGGAAFSFSRDKSIHHSFEDQAAAKPDGIALIYEDERFTYREVNENANRLAHWIIGQGVGKEQLVAILMNRGPRMAESILAVWKAGAAYIPLDPAYPLERIKGILSDSGCCLVLTDTEAAPPLLQQEVSCPAAYLDSLQSELERCPADNPNVHVDIHQLAYVIYTSGSTGKPKGAMVEHLGMMNHLYAKTNDLQITGDSIVVQNASHCFDISVWQYFVALVAGGTTLIYPNDLAADPDSLIDCVIADEATILEVVPSYLSVMLEFLESDFREFPQLKALVVTGETLKGNVVKRWLELYPAIPMVNAYGPTEASDDITHHIMNEVPELDTIPVGKPVHNFQIYIVDKGMRLCPMGVKGEICVSGIGVGRGYLNDKVRTEAVFMSDPFTDEAGRRLYKTGDLGRWLPGGIIEFFGRKDHQVKIRGFRIELGEIENKLVNHPDVNEAVVVDLEDEIGTKYLCAYLVGRSGMDTAAVKTYISQLLPYYMVPSYLIQLDQMPVTPNGKVDRKALPRPNAMALV</sequence>
<evidence type="ECO:0000313" key="6">
    <source>
        <dbReference type="EMBL" id="MBW7473811.1"/>
    </source>
</evidence>
<dbReference type="Gene3D" id="3.40.50.980">
    <property type="match status" value="2"/>
</dbReference>
<name>A0ABS7D302_9BACL</name>
<dbReference type="PANTHER" id="PTHR45527">
    <property type="entry name" value="NONRIBOSOMAL PEPTIDE SYNTHETASE"/>
    <property type="match status" value="1"/>
</dbReference>
<feature type="domain" description="AMP-dependent synthetase/ligase" evidence="4">
    <location>
        <begin position="224"/>
        <end position="577"/>
    </location>
</feature>
<dbReference type="PROSITE" id="PS00455">
    <property type="entry name" value="AMP_BINDING"/>
    <property type="match status" value="1"/>
</dbReference>
<accession>A0ABS7D302</accession>
<comment type="caution">
    <text evidence="6">The sequence shown here is derived from an EMBL/GenBank/DDBJ whole genome shotgun (WGS) entry which is preliminary data.</text>
</comment>
<dbReference type="InterPro" id="IPR025110">
    <property type="entry name" value="AMP-bd_C"/>
</dbReference>
<evidence type="ECO:0000313" key="7">
    <source>
        <dbReference type="Proteomes" id="UP000812277"/>
    </source>
</evidence>
<dbReference type="InterPro" id="IPR020845">
    <property type="entry name" value="AMP-binding_CS"/>
</dbReference>
<evidence type="ECO:0000259" key="4">
    <source>
        <dbReference type="Pfam" id="PF00501"/>
    </source>
</evidence>
<dbReference type="EMBL" id="JAHZIJ010000001">
    <property type="protein sequence ID" value="MBW7473811.1"/>
    <property type="molecule type" value="Genomic_DNA"/>
</dbReference>
<dbReference type="Pfam" id="PF13193">
    <property type="entry name" value="AMP-binding_C"/>
    <property type="match status" value="1"/>
</dbReference>
<evidence type="ECO:0000259" key="5">
    <source>
        <dbReference type="Pfam" id="PF13193"/>
    </source>
</evidence>
<comment type="similarity">
    <text evidence="1">Belongs to the ATP-dependent AMP-binding enzyme family.</text>
</comment>
<dbReference type="PANTHER" id="PTHR45527:SF1">
    <property type="entry name" value="FATTY ACID SYNTHASE"/>
    <property type="match status" value="1"/>
</dbReference>